<comment type="domain">
    <text evidence="9">The twin Cx2C motifs are involved in the recognition by the mitochondrial MIA40-ERV1 disulfide relay system. The formation of 2 disulfide bonds in the Cx2C motifs through dithiol/disulfide exchange reactions effectively traps the protein in the mitochondrial intermembrane space.</text>
</comment>
<feature type="binding site" evidence="9">
    <location>
        <position position="239"/>
    </location>
    <ligand>
        <name>[4Fe-4S] cluster</name>
        <dbReference type="ChEBI" id="CHEBI:49883"/>
    </ligand>
</feature>
<keyword evidence="5 9" id="KW-0479">Metal-binding</keyword>
<evidence type="ECO:0000259" key="11">
    <source>
        <dbReference type="Pfam" id="PF05093"/>
    </source>
</evidence>
<feature type="domain" description="Methyltransferase type 11" evidence="12">
    <location>
        <begin position="54"/>
        <end position="95"/>
    </location>
</feature>
<keyword evidence="4 9" id="KW-0001">2Fe-2S</keyword>
<comment type="similarity">
    <text evidence="9">Belongs to the anamorsin family.</text>
</comment>
<dbReference type="Pfam" id="PF08241">
    <property type="entry name" value="Methyltransf_11"/>
    <property type="match status" value="1"/>
</dbReference>
<dbReference type="Gene3D" id="3.40.50.150">
    <property type="entry name" value="Vaccinia Virus protein VP39"/>
    <property type="match status" value="1"/>
</dbReference>
<feature type="binding site" evidence="9">
    <location>
        <position position="250"/>
    </location>
    <ligand>
        <name>[4Fe-4S] cluster</name>
        <dbReference type="ChEBI" id="CHEBI:49883"/>
    </ligand>
</feature>
<dbReference type="SUPFAM" id="SSF53335">
    <property type="entry name" value="S-adenosyl-L-methionine-dependent methyltransferases"/>
    <property type="match status" value="1"/>
</dbReference>
<feature type="binding site" evidence="9">
    <location>
        <position position="253"/>
    </location>
    <ligand>
        <name>[4Fe-4S] cluster</name>
        <dbReference type="ChEBI" id="CHEBI:49883"/>
    </ligand>
</feature>
<reference evidence="13" key="2">
    <citation type="journal article" date="2022" name="Hortic Res">
        <title>The genome of Dioscorea zingiberensis sheds light on the biosynthesis, origin and evolution of the medicinally important diosgenin saponins.</title>
        <authorList>
            <person name="Li Y."/>
            <person name="Tan C."/>
            <person name="Li Z."/>
            <person name="Guo J."/>
            <person name="Li S."/>
            <person name="Chen X."/>
            <person name="Wang C."/>
            <person name="Dai X."/>
            <person name="Yang H."/>
            <person name="Song W."/>
            <person name="Hou L."/>
            <person name="Xu J."/>
            <person name="Tong Z."/>
            <person name="Xu A."/>
            <person name="Yuan X."/>
            <person name="Wang W."/>
            <person name="Yang Q."/>
            <person name="Chen L."/>
            <person name="Sun Z."/>
            <person name="Wang K."/>
            <person name="Pan B."/>
            <person name="Chen J."/>
            <person name="Bao Y."/>
            <person name="Liu F."/>
            <person name="Qi X."/>
            <person name="Gang D.R."/>
            <person name="Wen J."/>
            <person name="Li J."/>
        </authorList>
    </citation>
    <scope>NUCLEOTIDE SEQUENCE</scope>
    <source>
        <strain evidence="13">Dzin_1.0</strain>
    </source>
</reference>
<evidence type="ECO:0000256" key="4">
    <source>
        <dbReference type="ARBA" id="ARBA00022714"/>
    </source>
</evidence>
<name>A0A9D5CA25_9LILI</name>
<feature type="binding site" evidence="9">
    <location>
        <position position="199"/>
    </location>
    <ligand>
        <name>[2Fe-2S] cluster</name>
        <dbReference type="ChEBI" id="CHEBI:190135"/>
    </ligand>
</feature>
<evidence type="ECO:0000313" key="14">
    <source>
        <dbReference type="Proteomes" id="UP001085076"/>
    </source>
</evidence>
<dbReference type="EMBL" id="JAGGNH010000006">
    <property type="protein sequence ID" value="KAJ0968960.1"/>
    <property type="molecule type" value="Genomic_DNA"/>
</dbReference>
<comment type="domain">
    <text evidence="9">The N-terminal domain has structural similarity with S-adenosyl-L-methionine-dependent methyltransferases, but does not bind S-adenosyl-L-methionine. It is required for correct assembly of the 2 Fe-S clusters.</text>
</comment>
<feature type="binding site" evidence="9">
    <location>
        <position position="213"/>
    </location>
    <ligand>
        <name>[2Fe-2S] cluster</name>
        <dbReference type="ChEBI" id="CHEBI:190135"/>
    </ligand>
</feature>
<comment type="cofactor">
    <cofactor evidence="9">
        <name>[2Fe-2S] cluster</name>
        <dbReference type="ChEBI" id="CHEBI:190135"/>
    </cofactor>
</comment>
<comment type="subunit">
    <text evidence="9">Monomer.</text>
</comment>
<evidence type="ECO:0000259" key="12">
    <source>
        <dbReference type="Pfam" id="PF08241"/>
    </source>
</evidence>
<feature type="domain" description="Anamorsin C-terminal" evidence="11">
    <location>
        <begin position="199"/>
        <end position="269"/>
    </location>
</feature>
<evidence type="ECO:0000256" key="2">
    <source>
        <dbReference type="ARBA" id="ARBA00022485"/>
    </source>
</evidence>
<evidence type="ECO:0000256" key="5">
    <source>
        <dbReference type="ARBA" id="ARBA00022723"/>
    </source>
</evidence>
<feature type="binding site" evidence="9">
    <location>
        <position position="208"/>
    </location>
    <ligand>
        <name>[2Fe-2S] cluster</name>
        <dbReference type="ChEBI" id="CHEBI:190135"/>
    </ligand>
</feature>
<sequence>MENLSAKRGAVVLTDLVAVPVGAVLAGVNSFGDEVVVAEDDLLVITHGASLGGNLPLDSASADVVVCIWKTAEIIGEKLLGEIHRVLKPDGRLLIQTTVSSTDNTDKPSLSLERQLLVVGFLGVHALETRAFLPLEGFQSYTLMCKKASWNIGSSFSIKKVAKNIPKIQINDDLDLIDEDSLLTEEDLKKPQLPLVGDCEVGATRKACKNCTCGRAEEEEKAEKLGLTAEQLNNPQSACGSCGLGDAFRCASCPYKGLPPFKLGEKVALSRASTSSSSSSSSWDKYEITQPQHSKKKRRRVQRAPRRLITISTSDGKWQGEWSCDYVLSLRELQLGDLLAEEDGDKDSEVLVSLSVQKHAGFGFSVDGRIITSFNARCCCCSSSYCKEINTTFDVWVLPYSKSNDLNLPEMGGSDPSVIYVKTGMEADLDSLIKDTIRLTASAKSTCSDACQKSTTIWQNDDGNVSFDGRWSRLLELKNAM</sequence>
<feature type="binding site" evidence="9">
    <location>
        <position position="211"/>
    </location>
    <ligand>
        <name>[2Fe-2S] cluster</name>
        <dbReference type="ChEBI" id="CHEBI:190135"/>
    </ligand>
</feature>
<feature type="binding site" evidence="9">
    <location>
        <position position="242"/>
    </location>
    <ligand>
        <name>[4Fe-4S] cluster</name>
        <dbReference type="ChEBI" id="CHEBI:49883"/>
    </ligand>
</feature>
<dbReference type="GO" id="GO:0051537">
    <property type="term" value="F:2 iron, 2 sulfur cluster binding"/>
    <property type="evidence" value="ECO:0007669"/>
    <property type="project" value="UniProtKB-UniRule"/>
</dbReference>
<keyword evidence="3 9" id="KW-0963">Cytoplasm</keyword>
<comment type="caution">
    <text evidence="9">Lacks conserved residue(s) required for the propagation of feature annotation.</text>
</comment>
<dbReference type="GO" id="GO:0046872">
    <property type="term" value="F:metal ion binding"/>
    <property type="evidence" value="ECO:0007669"/>
    <property type="project" value="UniProtKB-KW"/>
</dbReference>
<keyword evidence="7 9" id="KW-0411">Iron-sulfur</keyword>
<reference evidence="13" key="1">
    <citation type="submission" date="2021-03" db="EMBL/GenBank/DDBJ databases">
        <authorList>
            <person name="Li Z."/>
            <person name="Yang C."/>
        </authorList>
    </citation>
    <scope>NUCLEOTIDE SEQUENCE</scope>
    <source>
        <strain evidence="13">Dzin_1.0</strain>
        <tissue evidence="13">Leaf</tissue>
    </source>
</reference>
<evidence type="ECO:0000256" key="3">
    <source>
        <dbReference type="ARBA" id="ARBA00022490"/>
    </source>
</evidence>
<dbReference type="Pfam" id="PF05093">
    <property type="entry name" value="CIAPIN1"/>
    <property type="match status" value="1"/>
</dbReference>
<comment type="cofactor">
    <cofactor evidence="1 9">
        <name>[4Fe-4S] cluster</name>
        <dbReference type="ChEBI" id="CHEBI:49883"/>
    </cofactor>
</comment>
<feature type="region of interest" description="Disordered" evidence="10">
    <location>
        <begin position="274"/>
        <end position="303"/>
    </location>
</feature>
<dbReference type="OrthoDB" id="1912778at2759"/>
<evidence type="ECO:0000256" key="1">
    <source>
        <dbReference type="ARBA" id="ARBA00001966"/>
    </source>
</evidence>
<dbReference type="GO" id="GO:0009055">
    <property type="term" value="F:electron transfer activity"/>
    <property type="evidence" value="ECO:0007669"/>
    <property type="project" value="UniProtKB-UniRule"/>
</dbReference>
<comment type="domain">
    <text evidence="9">The C-terminal domain binds 2 Fe-S clusters but is otherwise mostly in an intrinsically disordered conformation.</text>
</comment>
<keyword evidence="8 9" id="KW-0496">Mitochondrion</keyword>
<dbReference type="PANTHER" id="PTHR37734">
    <property type="entry name" value="LARGE RIBOSOMAL RNA SUBUNIT ACCUMULATION PROTEIN YCED HOMOLOG 2, CHLOROPLASTIC"/>
    <property type="match status" value="1"/>
</dbReference>
<dbReference type="InterPro" id="IPR007785">
    <property type="entry name" value="Anamorsin"/>
</dbReference>
<protein>
    <recommendedName>
        <fullName evidence="9">Anamorsin homolog</fullName>
    </recommendedName>
    <alternativeName>
        <fullName evidence="9">Fe-S cluster assembly protein DRE2 homolog</fullName>
    </alternativeName>
</protein>
<dbReference type="InterPro" id="IPR013216">
    <property type="entry name" value="Methyltransf_11"/>
</dbReference>
<feature type="short sequence motif" description="Cx2C motif 2" evidence="9">
    <location>
        <begin position="250"/>
        <end position="253"/>
    </location>
</feature>
<dbReference type="HAMAP" id="MF_03115">
    <property type="entry name" value="Anamorsin"/>
    <property type="match status" value="1"/>
</dbReference>
<dbReference type="Pfam" id="PF02620">
    <property type="entry name" value="YceD"/>
    <property type="match status" value="1"/>
</dbReference>
<accession>A0A9D5CA25</accession>
<feature type="short sequence motif" description="Cx2C motif 1" evidence="9">
    <location>
        <begin position="239"/>
        <end position="242"/>
    </location>
</feature>
<evidence type="ECO:0000256" key="8">
    <source>
        <dbReference type="ARBA" id="ARBA00023128"/>
    </source>
</evidence>
<dbReference type="InterPro" id="IPR044985">
    <property type="entry name" value="YceD_plant"/>
</dbReference>
<dbReference type="InterPro" id="IPR046408">
    <property type="entry name" value="CIAPIN1"/>
</dbReference>
<organism evidence="13 14">
    <name type="scientific">Dioscorea zingiberensis</name>
    <dbReference type="NCBI Taxonomy" id="325984"/>
    <lineage>
        <taxon>Eukaryota</taxon>
        <taxon>Viridiplantae</taxon>
        <taxon>Streptophyta</taxon>
        <taxon>Embryophyta</taxon>
        <taxon>Tracheophyta</taxon>
        <taxon>Spermatophyta</taxon>
        <taxon>Magnoliopsida</taxon>
        <taxon>Liliopsida</taxon>
        <taxon>Dioscoreales</taxon>
        <taxon>Dioscoreaceae</taxon>
        <taxon>Dioscorea</taxon>
    </lineage>
</organism>
<evidence type="ECO:0000256" key="6">
    <source>
        <dbReference type="ARBA" id="ARBA00023004"/>
    </source>
</evidence>
<feature type="compositionally biased region" description="Basic residues" evidence="10">
    <location>
        <begin position="293"/>
        <end position="303"/>
    </location>
</feature>
<dbReference type="GO" id="GO:0016226">
    <property type="term" value="P:iron-sulfur cluster assembly"/>
    <property type="evidence" value="ECO:0007669"/>
    <property type="project" value="UniProtKB-UniRule"/>
</dbReference>
<evidence type="ECO:0000313" key="13">
    <source>
        <dbReference type="EMBL" id="KAJ0968960.1"/>
    </source>
</evidence>
<evidence type="ECO:0000256" key="7">
    <source>
        <dbReference type="ARBA" id="ARBA00023014"/>
    </source>
</evidence>
<dbReference type="InterPro" id="IPR029063">
    <property type="entry name" value="SAM-dependent_MTases_sf"/>
</dbReference>
<gene>
    <name evidence="13" type="ORF">J5N97_021837</name>
</gene>
<dbReference type="Proteomes" id="UP001085076">
    <property type="component" value="Miscellaneous, Linkage group lg06"/>
</dbReference>
<dbReference type="InterPro" id="IPR003772">
    <property type="entry name" value="YceD"/>
</dbReference>
<comment type="subcellular location">
    <subcellularLocation>
        <location evidence="9">Cytoplasm</location>
    </subcellularLocation>
    <subcellularLocation>
        <location evidence="9">Mitochondrion intermembrane space</location>
    </subcellularLocation>
</comment>
<dbReference type="GO" id="GO:0005758">
    <property type="term" value="C:mitochondrial intermembrane space"/>
    <property type="evidence" value="ECO:0007669"/>
    <property type="project" value="UniProtKB-SubCell"/>
</dbReference>
<evidence type="ECO:0000256" key="10">
    <source>
        <dbReference type="SAM" id="MobiDB-lite"/>
    </source>
</evidence>
<evidence type="ECO:0000256" key="9">
    <source>
        <dbReference type="HAMAP-Rule" id="MF_03115"/>
    </source>
</evidence>
<comment type="function">
    <text evidence="9">Component of the cytosolic iron-sulfur (Fe-S) protein assembly (CIA) machinery. Required for the maturation of extramitochondrial Fe-S proteins. Part of an electron transfer chain functioning in an early step of cytosolic Fe-S biogenesis, facilitating the de novo assembly of a [4Fe-4S] cluster on the cytosolic Fe-S scaffold complex. Electrons are transferred from NADPH via a FAD- and FMN-containing diflavin oxidoreductase. Together with the diflavin oxidoreductase, also required for the assembly of the diferric tyrosyl radical cofactor of ribonucleotide reductase (RNR), probably by providing electrons for reduction during radical cofactor maturation in the catalytic small subunit.</text>
</comment>
<proteinExistence type="inferred from homology"/>
<feature type="region of interest" description="Fe-S binding site B" evidence="9">
    <location>
        <begin position="239"/>
        <end position="253"/>
    </location>
</feature>
<dbReference type="PANTHER" id="PTHR37734:SF1">
    <property type="entry name" value="LARGE RIBOSOMAL RNA SUBUNIT ACCUMULATION PROTEIN YCED HOMOLOG 2, CHLOROPLASTIC"/>
    <property type="match status" value="1"/>
</dbReference>
<dbReference type="GO" id="GO:0008757">
    <property type="term" value="F:S-adenosylmethionine-dependent methyltransferase activity"/>
    <property type="evidence" value="ECO:0007669"/>
    <property type="project" value="InterPro"/>
</dbReference>
<comment type="caution">
    <text evidence="13">The sequence shown here is derived from an EMBL/GenBank/DDBJ whole genome shotgun (WGS) entry which is preliminary data.</text>
</comment>
<dbReference type="GO" id="GO:0051539">
    <property type="term" value="F:4 iron, 4 sulfur cluster binding"/>
    <property type="evidence" value="ECO:0007669"/>
    <property type="project" value="UniProtKB-KW"/>
</dbReference>
<keyword evidence="2 9" id="KW-0004">4Fe-4S</keyword>
<keyword evidence="6 9" id="KW-0408">Iron</keyword>
<dbReference type="AlphaFoldDB" id="A0A9D5CA25"/>
<keyword evidence="14" id="KW-1185">Reference proteome</keyword>